<accession>A0A7V6U027</accession>
<comment type="caution">
    <text evidence="2">The sequence shown here is derived from an EMBL/GenBank/DDBJ whole genome shotgun (WGS) entry which is preliminary data.</text>
</comment>
<reference evidence="2 3" key="1">
    <citation type="journal article" date="2020" name="Biotechnol. Biofuels">
        <title>New insights from the biogas microbiome by comprehensive genome-resolved metagenomics of nearly 1600 species originating from multiple anaerobic digesters.</title>
        <authorList>
            <person name="Campanaro S."/>
            <person name="Treu L."/>
            <person name="Rodriguez-R L.M."/>
            <person name="Kovalovszki A."/>
            <person name="Ziels R.M."/>
            <person name="Maus I."/>
            <person name="Zhu X."/>
            <person name="Kougias P.G."/>
            <person name="Basile A."/>
            <person name="Luo G."/>
            <person name="Schluter A."/>
            <person name="Konstantinidis K.T."/>
            <person name="Angelidaki I."/>
        </authorList>
    </citation>
    <scope>NUCLEOTIDE SEQUENCE [LARGE SCALE GENOMIC DNA]</scope>
    <source>
        <strain evidence="2">AS04akNAM_66</strain>
    </source>
</reference>
<gene>
    <name evidence="2" type="ORF">GXX48_13045</name>
</gene>
<dbReference type="Proteomes" id="UP000551563">
    <property type="component" value="Unassembled WGS sequence"/>
</dbReference>
<proteinExistence type="predicted"/>
<organism evidence="2 3">
    <name type="scientific">Brucella intermedia</name>
    <dbReference type="NCBI Taxonomy" id="94625"/>
    <lineage>
        <taxon>Bacteria</taxon>
        <taxon>Pseudomonadati</taxon>
        <taxon>Pseudomonadota</taxon>
        <taxon>Alphaproteobacteria</taxon>
        <taxon>Hyphomicrobiales</taxon>
        <taxon>Brucellaceae</taxon>
        <taxon>Brucella/Ochrobactrum group</taxon>
        <taxon>Brucella</taxon>
    </lineage>
</organism>
<evidence type="ECO:0000256" key="1">
    <source>
        <dbReference type="SAM" id="MobiDB-lite"/>
    </source>
</evidence>
<sequence>MTIATDLAPDIAEMAQAHSLRRYLFRRSKGLKMAEYTSGGQEVEKAFALANALPFCRIRQDGQPWDIYLGPDTSIRDDTFLQGFFTLCAPDPGDPEAPYRWQRLLKECQSNRLKALRKWRNLGAEAISRAAMQRSSRMADSEVAKTKLKPIYLRKPNGKKPLKAPVEPEKPRGRAQKA</sequence>
<dbReference type="AlphaFoldDB" id="A0A7V6U027"/>
<evidence type="ECO:0000313" key="2">
    <source>
        <dbReference type="EMBL" id="HHV68556.1"/>
    </source>
</evidence>
<dbReference type="EMBL" id="DUMN01000371">
    <property type="protein sequence ID" value="HHV68556.1"/>
    <property type="molecule type" value="Genomic_DNA"/>
</dbReference>
<feature type="region of interest" description="Disordered" evidence="1">
    <location>
        <begin position="149"/>
        <end position="178"/>
    </location>
</feature>
<evidence type="ECO:0000313" key="3">
    <source>
        <dbReference type="Proteomes" id="UP000551563"/>
    </source>
</evidence>
<protein>
    <submittedName>
        <fullName evidence="2">Uncharacterized protein</fullName>
    </submittedName>
</protein>
<name>A0A7V6U027_9HYPH</name>